<organism evidence="1 2">
    <name type="scientific">Sphingopyxis italica</name>
    <dbReference type="NCBI Taxonomy" id="1129133"/>
    <lineage>
        <taxon>Bacteria</taxon>
        <taxon>Pseudomonadati</taxon>
        <taxon>Pseudomonadota</taxon>
        <taxon>Alphaproteobacteria</taxon>
        <taxon>Sphingomonadales</taxon>
        <taxon>Sphingomonadaceae</taxon>
        <taxon>Sphingopyxis</taxon>
    </lineage>
</organism>
<comment type="caution">
    <text evidence="1">The sequence shown here is derived from an EMBL/GenBank/DDBJ whole genome shotgun (WGS) entry which is preliminary data.</text>
</comment>
<dbReference type="EMBL" id="JAATIT010000002">
    <property type="protein sequence ID" value="NJB89608.1"/>
    <property type="molecule type" value="Genomic_DNA"/>
</dbReference>
<reference evidence="1 2" key="1">
    <citation type="submission" date="2020-03" db="EMBL/GenBank/DDBJ databases">
        <title>Genomic Encyclopedia of Type Strains, Phase IV (KMG-IV): sequencing the most valuable type-strain genomes for metagenomic binning, comparative biology and taxonomic classification.</title>
        <authorList>
            <person name="Goeker M."/>
        </authorList>
    </citation>
    <scope>NUCLEOTIDE SEQUENCE [LARGE SCALE GENOMIC DNA]</scope>
    <source>
        <strain evidence="1 2">DSM 25229</strain>
    </source>
</reference>
<dbReference type="AlphaFoldDB" id="A0A7X5XRI3"/>
<name>A0A7X5XRI3_9SPHN</name>
<evidence type="ECO:0000313" key="2">
    <source>
        <dbReference type="Proteomes" id="UP000535078"/>
    </source>
</evidence>
<accession>A0A7X5XRI3</accession>
<gene>
    <name evidence="1" type="ORF">GGR90_001783</name>
</gene>
<dbReference type="RefSeq" id="WP_245198551.1">
    <property type="nucleotide sequence ID" value="NZ_JAATIT010000002.1"/>
</dbReference>
<proteinExistence type="predicted"/>
<keyword evidence="2" id="KW-1185">Reference proteome</keyword>
<sequence>MPFPFGNLPRHGGPCGDNSSFDVQSSLLKRAMDESYVFVQRGMDAGAKGDQHLLSERRGSGSAAVLTAAFLWFAAAAPAADATPPPAAPDPLVAISAPGVDQASSFWQMVIEQQLIIRVPARRSPLNNFAAERSTPKREIELPIVWKEKKAPKCVAMRNIVGMQVQRDSIDLITRQRQRLRAQLNRGCRALDFYAGFYMQGSKDGKLCEDRDQIHARTGAKCEIDKFRLMVPVHEDD</sequence>
<dbReference type="Proteomes" id="UP000535078">
    <property type="component" value="Unassembled WGS sequence"/>
</dbReference>
<protein>
    <submittedName>
        <fullName evidence="1">Uncharacterized protein</fullName>
    </submittedName>
</protein>
<evidence type="ECO:0000313" key="1">
    <source>
        <dbReference type="EMBL" id="NJB89608.1"/>
    </source>
</evidence>